<gene>
    <name evidence="2" type="ORF">EDD32_0868</name>
</gene>
<organism evidence="2 3">
    <name type="scientific">Georgenia muralis</name>
    <dbReference type="NCBI Taxonomy" id="154117"/>
    <lineage>
        <taxon>Bacteria</taxon>
        <taxon>Bacillati</taxon>
        <taxon>Actinomycetota</taxon>
        <taxon>Actinomycetes</taxon>
        <taxon>Micrococcales</taxon>
        <taxon>Bogoriellaceae</taxon>
        <taxon>Georgenia</taxon>
    </lineage>
</organism>
<dbReference type="Proteomes" id="UP000280726">
    <property type="component" value="Unassembled WGS sequence"/>
</dbReference>
<proteinExistence type="predicted"/>
<evidence type="ECO:0000313" key="3">
    <source>
        <dbReference type="Proteomes" id="UP000280726"/>
    </source>
</evidence>
<evidence type="ECO:0000313" key="2">
    <source>
        <dbReference type="EMBL" id="RPF26428.1"/>
    </source>
</evidence>
<feature type="compositionally biased region" description="Polar residues" evidence="1">
    <location>
        <begin position="280"/>
        <end position="297"/>
    </location>
</feature>
<dbReference type="AlphaFoldDB" id="A0A3N4ZKY4"/>
<dbReference type="RefSeq" id="WP_246005968.1">
    <property type="nucleotide sequence ID" value="NZ_RKRA01000001.1"/>
</dbReference>
<accession>A0A3N4ZKY4</accession>
<dbReference type="InterPro" id="IPR021391">
    <property type="entry name" value="DUF3027"/>
</dbReference>
<sequence length="307" mass="32598">MPAATASPRTPVRAAKEAVLVGAVDVARLAAEEMALPGQVGEHRGAVVEDERLVTHRFESLVPGYRGWHWAVTVARPPRGRVATVCEVELLPGDGALLAPEWLPWSERLRPGDVGPGDVLPYDGDDERLEQGYEATGEDADELAIYELGLGRARVLSREGRAQAMTRWYEGDHGPQAPVAKAATAQCSTCGFFMKMAGSPRTVFGVCGNEWAPDDGRVVSVDHGCGAHSETHAPEAQPLWQPSRPVRDEMDLEVVATANVGAVIAGEDESETAVDAVPDVTTSTAVPDVTTSTQDDVASTGDVADQE</sequence>
<dbReference type="Pfam" id="PF11228">
    <property type="entry name" value="DUF3027"/>
    <property type="match status" value="1"/>
</dbReference>
<keyword evidence="3" id="KW-1185">Reference proteome</keyword>
<evidence type="ECO:0000256" key="1">
    <source>
        <dbReference type="SAM" id="MobiDB-lite"/>
    </source>
</evidence>
<feature type="region of interest" description="Disordered" evidence="1">
    <location>
        <begin position="267"/>
        <end position="307"/>
    </location>
</feature>
<dbReference type="EMBL" id="RKRA01000001">
    <property type="protein sequence ID" value="RPF26428.1"/>
    <property type="molecule type" value="Genomic_DNA"/>
</dbReference>
<name>A0A3N4ZKY4_9MICO</name>
<comment type="caution">
    <text evidence="2">The sequence shown here is derived from an EMBL/GenBank/DDBJ whole genome shotgun (WGS) entry which is preliminary data.</text>
</comment>
<reference evidence="2 3" key="1">
    <citation type="submission" date="2018-11" db="EMBL/GenBank/DDBJ databases">
        <title>Sequencing the genomes of 1000 actinobacteria strains.</title>
        <authorList>
            <person name="Klenk H.-P."/>
        </authorList>
    </citation>
    <scope>NUCLEOTIDE SEQUENCE [LARGE SCALE GENOMIC DNA]</scope>
    <source>
        <strain evidence="2 3">DSM 14418</strain>
    </source>
</reference>
<protein>
    <submittedName>
        <fullName evidence="2">DUF3027 family protein</fullName>
    </submittedName>
</protein>